<gene>
    <name evidence="1" type="ORF">PV05_02435</name>
</gene>
<dbReference type="AlphaFoldDB" id="A0A0D2FCS5"/>
<reference evidence="1 2" key="1">
    <citation type="submission" date="2015-01" db="EMBL/GenBank/DDBJ databases">
        <title>The Genome Sequence of Exophiala xenobiotica CBS118157.</title>
        <authorList>
            <consortium name="The Broad Institute Genomics Platform"/>
            <person name="Cuomo C."/>
            <person name="de Hoog S."/>
            <person name="Gorbushina A."/>
            <person name="Stielow B."/>
            <person name="Teixiera M."/>
            <person name="Abouelleil A."/>
            <person name="Chapman S.B."/>
            <person name="Priest M."/>
            <person name="Young S.K."/>
            <person name="Wortman J."/>
            <person name="Nusbaum C."/>
            <person name="Birren B."/>
        </authorList>
    </citation>
    <scope>NUCLEOTIDE SEQUENCE [LARGE SCALE GENOMIC DNA]</scope>
    <source>
        <strain evidence="1 2">CBS 118157</strain>
    </source>
</reference>
<evidence type="ECO:0000313" key="2">
    <source>
        <dbReference type="Proteomes" id="UP000054342"/>
    </source>
</evidence>
<protein>
    <recommendedName>
        <fullName evidence="3">F-box domain-containing protein</fullName>
    </recommendedName>
</protein>
<dbReference type="RefSeq" id="XP_013318463.1">
    <property type="nucleotide sequence ID" value="XM_013463009.1"/>
</dbReference>
<keyword evidence="2" id="KW-1185">Reference proteome</keyword>
<organism evidence="1 2">
    <name type="scientific">Exophiala xenobiotica</name>
    <dbReference type="NCBI Taxonomy" id="348802"/>
    <lineage>
        <taxon>Eukaryota</taxon>
        <taxon>Fungi</taxon>
        <taxon>Dikarya</taxon>
        <taxon>Ascomycota</taxon>
        <taxon>Pezizomycotina</taxon>
        <taxon>Eurotiomycetes</taxon>
        <taxon>Chaetothyriomycetidae</taxon>
        <taxon>Chaetothyriales</taxon>
        <taxon>Herpotrichiellaceae</taxon>
        <taxon>Exophiala</taxon>
    </lineage>
</organism>
<dbReference type="GeneID" id="25324343"/>
<dbReference type="STRING" id="348802.A0A0D2FCS5"/>
<name>A0A0D2FCS5_9EURO</name>
<dbReference type="OrthoDB" id="5422579at2759"/>
<sequence length="491" mass="57064">MDELPAELIGHLCLFFDKASLRALRLTSHVFAAIAEKHLFKDLEFRLYPNHHRMYQFEQLAANASIAARLRCVTFESGVQLEYADYKYWQAQVYNDKSRAWERGLATRGATRDEYLLFHETLQSRFTTDVLQRYDLFRWHLDQQAALVAEQNVKNNLVRTLNNLKQSSPGLRFKLVMAEPQIELEDLEAFKPEEYENDKPYDPDPRRRVANRRQHCLDHFINFLDAANLSHFDVDEVTAFDIPHQLLTSGGQHNNQVLEETFRSLRRLDMKISAFPHSDWLSRLGTNSIYVGGRNSAAWRLKMLLNQSSKLEELALEFPAGMESEYSFELFDRTNLDRFPRLWLPHLNSLVLCKFQCSWGDLEAFLDDAGNVKCLVMKDCRLESGSMLDLLDYFNKRRVPQVELRGAWFVDEDSGEWHSHTEDDFTACSAAISFEGPYARCGMRSQVADYIRGASGCPLTRWTTDSDSQSEWETTSDTSWHYIRMTGQPFQ</sequence>
<evidence type="ECO:0008006" key="3">
    <source>
        <dbReference type="Google" id="ProtNLM"/>
    </source>
</evidence>
<proteinExistence type="predicted"/>
<dbReference type="EMBL" id="KN847318">
    <property type="protein sequence ID" value="KIW57879.1"/>
    <property type="molecule type" value="Genomic_DNA"/>
</dbReference>
<evidence type="ECO:0000313" key="1">
    <source>
        <dbReference type="EMBL" id="KIW57879.1"/>
    </source>
</evidence>
<dbReference type="HOGENOM" id="CLU_563853_0_0_1"/>
<accession>A0A0D2FCS5</accession>
<dbReference type="Proteomes" id="UP000054342">
    <property type="component" value="Unassembled WGS sequence"/>
</dbReference>